<dbReference type="EMBL" id="MN740593">
    <property type="protein sequence ID" value="QHS77839.1"/>
    <property type="molecule type" value="Genomic_DNA"/>
</dbReference>
<reference evidence="1" key="1">
    <citation type="journal article" date="2020" name="Nature">
        <title>Giant virus diversity and host interactions through global metagenomics.</title>
        <authorList>
            <person name="Schulz F."/>
            <person name="Roux S."/>
            <person name="Paez-Espino D."/>
            <person name="Jungbluth S."/>
            <person name="Walsh D.A."/>
            <person name="Denef V.J."/>
            <person name="McMahon K.D."/>
            <person name="Konstantinidis K.T."/>
            <person name="Eloe-Fadrosh E.A."/>
            <person name="Kyrpides N.C."/>
            <person name="Woyke T."/>
        </authorList>
    </citation>
    <scope>NUCLEOTIDE SEQUENCE</scope>
    <source>
        <strain evidence="1">GVMAG-S-1021933-23</strain>
    </source>
</reference>
<sequence length="46" mass="5581">MNFYSSSKTPSQNIFFLTTTVIRDIFETFLYNIIYFSVTNKKEHFF</sequence>
<organism evidence="1">
    <name type="scientific">viral metagenome</name>
    <dbReference type="NCBI Taxonomy" id="1070528"/>
    <lineage>
        <taxon>unclassified sequences</taxon>
        <taxon>metagenomes</taxon>
        <taxon>organismal metagenomes</taxon>
    </lineage>
</organism>
<evidence type="ECO:0000313" key="1">
    <source>
        <dbReference type="EMBL" id="QHS77839.1"/>
    </source>
</evidence>
<name>A0A6C0ADN1_9ZZZZ</name>
<protein>
    <submittedName>
        <fullName evidence="1">Uncharacterized protein</fullName>
    </submittedName>
</protein>
<accession>A0A6C0ADN1</accession>
<proteinExistence type="predicted"/>
<dbReference type="AlphaFoldDB" id="A0A6C0ADN1"/>